<dbReference type="Gene3D" id="3.30.70.2160">
    <property type="match status" value="1"/>
</dbReference>
<protein>
    <submittedName>
        <fullName evidence="3">RNA ligase</fullName>
    </submittedName>
</protein>
<evidence type="ECO:0000259" key="2">
    <source>
        <dbReference type="Pfam" id="PF18330"/>
    </source>
</evidence>
<sequence length="365" mass="43161">MIEVSLVREAVKQRKARSESFLGFEYLRFSDDFREIPRGTAVFQETVIWGYPHIGRIFMLERGLREQFEKPFWVEEKIDGYNVRIFTVGDRIIALSRGGYICPFTTDRVQDFIDVRFFEENPDLVLCVEVAGPENPYIEESPPFVTEDVGFFVFDVMRKDRRDFLGHREKLSLLEKYALPGVEVFGRFTPEDTEQIKRLLLQLDREQREGVVFKEDSERGRRAKYITSYANLNDIRITARNMLQLPPEYYTNRILRIVLFMEEEGVERTEHLYGELGKAFIEGLFSAIEQYRKEHRVYRTFRCRFRSRENALALMELLHRTSKHIQVVERELKKEGDYWILSFDKIFLNMTGLLGHLLGGGLVFD</sequence>
<dbReference type="InterPro" id="IPR021122">
    <property type="entry name" value="RNA_ligase_dom_REL/Rnl2"/>
</dbReference>
<accession>A0A7C5Q8P1</accession>
<evidence type="ECO:0000313" key="3">
    <source>
        <dbReference type="EMBL" id="HHJ63539.1"/>
    </source>
</evidence>
<gene>
    <name evidence="3" type="ORF">ENJ61_01390</name>
</gene>
<dbReference type="EMBL" id="DRNB01000046">
    <property type="protein sequence ID" value="HHJ63539.1"/>
    <property type="molecule type" value="Genomic_DNA"/>
</dbReference>
<dbReference type="NCBIfam" id="TIGR01209">
    <property type="entry name" value="RNA ligase"/>
    <property type="match status" value="1"/>
</dbReference>
<dbReference type="InterPro" id="IPR041596">
    <property type="entry name" value="Lig_Pab1020_C"/>
</dbReference>
<proteinExistence type="predicted"/>
<dbReference type="Gene3D" id="3.30.1490.70">
    <property type="match status" value="1"/>
</dbReference>
<dbReference type="PRINTS" id="PR01048">
    <property type="entry name" value="Y414FAMILY"/>
</dbReference>
<dbReference type="Gene3D" id="3.30.470.30">
    <property type="entry name" value="DNA ligase/mRNA capping enzyme"/>
    <property type="match status" value="1"/>
</dbReference>
<dbReference type="Proteomes" id="UP000885792">
    <property type="component" value="Unassembled WGS sequence"/>
</dbReference>
<dbReference type="Pfam" id="PF09414">
    <property type="entry name" value="RNA_ligase"/>
    <property type="match status" value="1"/>
</dbReference>
<dbReference type="SUPFAM" id="SSF56091">
    <property type="entry name" value="DNA ligase/mRNA capping enzyme, catalytic domain"/>
    <property type="match status" value="1"/>
</dbReference>
<dbReference type="GO" id="GO:0016874">
    <property type="term" value="F:ligase activity"/>
    <property type="evidence" value="ECO:0007669"/>
    <property type="project" value="UniProtKB-KW"/>
</dbReference>
<dbReference type="CDD" id="cd07894">
    <property type="entry name" value="Adenylation_RNA_ligase"/>
    <property type="match status" value="1"/>
</dbReference>
<dbReference type="Gene3D" id="3.10.450.740">
    <property type="match status" value="1"/>
</dbReference>
<dbReference type="Pfam" id="PF18330">
    <property type="entry name" value="Lig_C"/>
    <property type="match status" value="1"/>
</dbReference>
<reference evidence="3" key="1">
    <citation type="journal article" date="2020" name="mSystems">
        <title>Genome- and Community-Level Interaction Insights into Carbon Utilization and Element Cycling Functions of Hydrothermarchaeota in Hydrothermal Sediment.</title>
        <authorList>
            <person name="Zhou Z."/>
            <person name="Liu Y."/>
            <person name="Xu W."/>
            <person name="Pan J."/>
            <person name="Luo Z.H."/>
            <person name="Li M."/>
        </authorList>
    </citation>
    <scope>NUCLEOTIDE SEQUENCE [LARGE SCALE GENOMIC DNA]</scope>
    <source>
        <strain evidence="3">HyVt-501</strain>
    </source>
</reference>
<keyword evidence="3" id="KW-0436">Ligase</keyword>
<name>A0A7C5Q8P1_AQUAO</name>
<feature type="domain" description="RNA ligase" evidence="1">
    <location>
        <begin position="71"/>
        <end position="226"/>
    </location>
</feature>
<comment type="caution">
    <text evidence="3">The sequence shown here is derived from an EMBL/GenBank/DDBJ whole genome shotgun (WGS) entry which is preliminary data.</text>
</comment>
<organism evidence="3">
    <name type="scientific">Aquifex aeolicus</name>
    <dbReference type="NCBI Taxonomy" id="63363"/>
    <lineage>
        <taxon>Bacteria</taxon>
        <taxon>Pseudomonadati</taxon>
        <taxon>Aquificota</taxon>
        <taxon>Aquificia</taxon>
        <taxon>Aquificales</taxon>
        <taxon>Aquificaceae</taxon>
        <taxon>Aquifex</taxon>
    </lineage>
</organism>
<dbReference type="AlphaFoldDB" id="A0A7C5Q8P1"/>
<dbReference type="InterPro" id="IPR001072">
    <property type="entry name" value="RNA_ligase_Pab1020"/>
</dbReference>
<evidence type="ECO:0000259" key="1">
    <source>
        <dbReference type="Pfam" id="PF09414"/>
    </source>
</evidence>
<feature type="domain" description="RNA ligase Pab1020 C-terminal" evidence="2">
    <location>
        <begin position="238"/>
        <end position="361"/>
    </location>
</feature>